<dbReference type="InterPro" id="IPR008949">
    <property type="entry name" value="Isoprenoid_synthase_dom_sf"/>
</dbReference>
<sequence length="433" mass="45589">MRITAPQSAAASAPSAGAGAGAEADSSGAATAADEQRPATPAEDPIATDRIEREIAAAFAARRAQAESYGAPFARLWIHASECVAGGKLLRPRLLLGAFDALTGHAPEPADPGDAGEQASPGNRTTDAETLKRPAPRRSREAALRVAAGVELLHYSFLLHDDVIDGDLLRRGRPNVIGAILHDGDPAAPGGEGPCRSADERRLHWARTNGILLGDLLLSAAYQVFAREDLPHDTRLRLLDLVDRTITESVAGEQADVGLSDGFIAPELSTVLEMSRLKTASYTFELPLRAAALLAGAAPAAENAVGEAGRHLGIAFQLQDDLLSTFGCEAEHGKDAFSDLREGKETAIIAYARMTSIWPALEAGYGNPSLSIAEARAMRDSLAECGAEGFMRSLVQEQTQAAIDLLATQRAAIPDALARYLIELAGSLEGRRA</sequence>
<dbReference type="Proteomes" id="UP000238650">
    <property type="component" value="Unassembled WGS sequence"/>
</dbReference>
<dbReference type="AlphaFoldDB" id="A0A2S9QP39"/>
<organism evidence="8 9">
    <name type="scientific">Leucobacter massiliensis</name>
    <dbReference type="NCBI Taxonomy" id="1686285"/>
    <lineage>
        <taxon>Bacteria</taxon>
        <taxon>Bacillati</taxon>
        <taxon>Actinomycetota</taxon>
        <taxon>Actinomycetes</taxon>
        <taxon>Micrococcales</taxon>
        <taxon>Microbacteriaceae</taxon>
        <taxon>Leucobacter</taxon>
    </lineage>
</organism>
<proteinExistence type="inferred from homology"/>
<dbReference type="PANTHER" id="PTHR12001:SF85">
    <property type="entry name" value="SHORT CHAIN ISOPRENYL DIPHOSPHATE SYNTHASE"/>
    <property type="match status" value="1"/>
</dbReference>
<reference evidence="8 9" key="1">
    <citation type="journal article" date="2017" name="New Microbes New Infect">
        <title>Genome sequence of 'Leucobacter massiliensis' sp. nov. isolated from human pharynx after travel to the 2014 Hajj.</title>
        <authorList>
            <person name="Leangapichart T."/>
            <person name="Gautret P."/>
            <person name="Nguyen T.T."/>
            <person name="Armstrong N."/>
            <person name="Rolain J.M."/>
        </authorList>
    </citation>
    <scope>NUCLEOTIDE SEQUENCE [LARGE SCALE GENOMIC DNA]</scope>
    <source>
        <strain evidence="8 9">122RC15</strain>
    </source>
</reference>
<evidence type="ECO:0000256" key="4">
    <source>
        <dbReference type="ARBA" id="ARBA00022723"/>
    </source>
</evidence>
<keyword evidence="9" id="KW-1185">Reference proteome</keyword>
<dbReference type="OrthoDB" id="4497239at2"/>
<name>A0A2S9QP39_9MICO</name>
<dbReference type="GO" id="GO:0008299">
    <property type="term" value="P:isoprenoid biosynthetic process"/>
    <property type="evidence" value="ECO:0007669"/>
    <property type="project" value="InterPro"/>
</dbReference>
<evidence type="ECO:0000256" key="6">
    <source>
        <dbReference type="RuleBase" id="RU004466"/>
    </source>
</evidence>
<dbReference type="Pfam" id="PF00348">
    <property type="entry name" value="polyprenyl_synt"/>
    <property type="match status" value="1"/>
</dbReference>
<dbReference type="InterPro" id="IPR000092">
    <property type="entry name" value="Polyprenyl_synt"/>
</dbReference>
<gene>
    <name evidence="8" type="ORF">B4915_09030</name>
</gene>
<feature type="compositionally biased region" description="Low complexity" evidence="7">
    <location>
        <begin position="1"/>
        <end position="33"/>
    </location>
</feature>
<protein>
    <recommendedName>
        <fullName evidence="10">Geranylgeranyl pyrophosphate synthase</fullName>
    </recommendedName>
</protein>
<keyword evidence="3 6" id="KW-0808">Transferase</keyword>
<accession>A0A2S9QP39</accession>
<evidence type="ECO:0000313" key="9">
    <source>
        <dbReference type="Proteomes" id="UP000238650"/>
    </source>
</evidence>
<keyword evidence="5" id="KW-0460">Magnesium</keyword>
<dbReference type="RefSeq" id="WP_105805803.1">
    <property type="nucleotide sequence ID" value="NZ_MWZD01000017.1"/>
</dbReference>
<feature type="region of interest" description="Disordered" evidence="7">
    <location>
        <begin position="1"/>
        <end position="49"/>
    </location>
</feature>
<dbReference type="SUPFAM" id="SSF48576">
    <property type="entry name" value="Terpenoid synthases"/>
    <property type="match status" value="1"/>
</dbReference>
<evidence type="ECO:0000256" key="2">
    <source>
        <dbReference type="ARBA" id="ARBA00006706"/>
    </source>
</evidence>
<keyword evidence="4" id="KW-0479">Metal-binding</keyword>
<evidence type="ECO:0000313" key="8">
    <source>
        <dbReference type="EMBL" id="PRI11357.1"/>
    </source>
</evidence>
<feature type="compositionally biased region" description="Basic and acidic residues" evidence="7">
    <location>
        <begin position="126"/>
        <end position="138"/>
    </location>
</feature>
<evidence type="ECO:0000256" key="1">
    <source>
        <dbReference type="ARBA" id="ARBA00001946"/>
    </source>
</evidence>
<comment type="caution">
    <text evidence="8">The sequence shown here is derived from an EMBL/GenBank/DDBJ whole genome shotgun (WGS) entry which is preliminary data.</text>
</comment>
<dbReference type="PROSITE" id="PS00723">
    <property type="entry name" value="POLYPRENYL_SYNTHASE_1"/>
    <property type="match status" value="1"/>
</dbReference>
<evidence type="ECO:0000256" key="7">
    <source>
        <dbReference type="SAM" id="MobiDB-lite"/>
    </source>
</evidence>
<dbReference type="InterPro" id="IPR033749">
    <property type="entry name" value="Polyprenyl_synt_CS"/>
</dbReference>
<dbReference type="Gene3D" id="1.10.600.10">
    <property type="entry name" value="Farnesyl Diphosphate Synthase"/>
    <property type="match status" value="1"/>
</dbReference>
<comment type="similarity">
    <text evidence="2 6">Belongs to the FPP/GGPP synthase family.</text>
</comment>
<dbReference type="EMBL" id="MWZD01000017">
    <property type="protein sequence ID" value="PRI11357.1"/>
    <property type="molecule type" value="Genomic_DNA"/>
</dbReference>
<dbReference type="SFLD" id="SFLDS00005">
    <property type="entry name" value="Isoprenoid_Synthase_Type_I"/>
    <property type="match status" value="1"/>
</dbReference>
<dbReference type="GO" id="GO:0046872">
    <property type="term" value="F:metal ion binding"/>
    <property type="evidence" value="ECO:0007669"/>
    <property type="project" value="UniProtKB-KW"/>
</dbReference>
<dbReference type="GO" id="GO:0004659">
    <property type="term" value="F:prenyltransferase activity"/>
    <property type="evidence" value="ECO:0007669"/>
    <property type="project" value="InterPro"/>
</dbReference>
<feature type="region of interest" description="Disordered" evidence="7">
    <location>
        <begin position="105"/>
        <end position="138"/>
    </location>
</feature>
<dbReference type="PANTHER" id="PTHR12001">
    <property type="entry name" value="GERANYLGERANYL PYROPHOSPHATE SYNTHASE"/>
    <property type="match status" value="1"/>
</dbReference>
<evidence type="ECO:0000256" key="3">
    <source>
        <dbReference type="ARBA" id="ARBA00022679"/>
    </source>
</evidence>
<evidence type="ECO:0000256" key="5">
    <source>
        <dbReference type="ARBA" id="ARBA00022842"/>
    </source>
</evidence>
<evidence type="ECO:0008006" key="10">
    <source>
        <dbReference type="Google" id="ProtNLM"/>
    </source>
</evidence>
<comment type="cofactor">
    <cofactor evidence="1">
        <name>Mg(2+)</name>
        <dbReference type="ChEBI" id="CHEBI:18420"/>
    </cofactor>
</comment>